<proteinExistence type="predicted"/>
<evidence type="ECO:0000313" key="2">
    <source>
        <dbReference type="EMBL" id="CAH1390527.1"/>
    </source>
</evidence>
<dbReference type="SUPFAM" id="SSF46579">
    <property type="entry name" value="Prefoldin"/>
    <property type="match status" value="1"/>
</dbReference>
<sequence length="190" mass="22258">MRCTNVLRLFELLSADMLKLDKLELALIKRELNQKIKVLKQENDILNGMQERFQNDFTALKTLESKGLPFKGLVPLTNRVMIPGRVEEVELLYHAGEGYFVTKSLPRALKMSEESWRNLQKKSYRNQLVTILIESICSFAKQIIFIRRRMEFDGISNEKKSEVEENLLKMYKETISVFNGDVPEKFFDDM</sequence>
<reference evidence="2" key="1">
    <citation type="submission" date="2022-01" db="EMBL/GenBank/DDBJ databases">
        <authorList>
            <person name="King R."/>
        </authorList>
    </citation>
    <scope>NUCLEOTIDE SEQUENCE</scope>
</reference>
<dbReference type="Pfam" id="PF02996">
    <property type="entry name" value="Prefoldin"/>
    <property type="match status" value="1"/>
</dbReference>
<name>A0A9P0H2S7_NEZVI</name>
<gene>
    <name evidence="2" type="ORF">NEZAVI_LOCUS1722</name>
</gene>
<evidence type="ECO:0000313" key="3">
    <source>
        <dbReference type="Proteomes" id="UP001152798"/>
    </source>
</evidence>
<dbReference type="OrthoDB" id="10267474at2759"/>
<dbReference type="Proteomes" id="UP001152798">
    <property type="component" value="Chromosome 1"/>
</dbReference>
<accession>A0A9P0H2S7</accession>
<organism evidence="2 3">
    <name type="scientific">Nezara viridula</name>
    <name type="common">Southern green stink bug</name>
    <name type="synonym">Cimex viridulus</name>
    <dbReference type="NCBI Taxonomy" id="85310"/>
    <lineage>
        <taxon>Eukaryota</taxon>
        <taxon>Metazoa</taxon>
        <taxon>Ecdysozoa</taxon>
        <taxon>Arthropoda</taxon>
        <taxon>Hexapoda</taxon>
        <taxon>Insecta</taxon>
        <taxon>Pterygota</taxon>
        <taxon>Neoptera</taxon>
        <taxon>Paraneoptera</taxon>
        <taxon>Hemiptera</taxon>
        <taxon>Heteroptera</taxon>
        <taxon>Panheteroptera</taxon>
        <taxon>Pentatomomorpha</taxon>
        <taxon>Pentatomoidea</taxon>
        <taxon>Pentatomidae</taxon>
        <taxon>Pentatominae</taxon>
        <taxon>Nezara</taxon>
    </lineage>
</organism>
<dbReference type="EMBL" id="OV725077">
    <property type="protein sequence ID" value="CAH1390527.1"/>
    <property type="molecule type" value="Genomic_DNA"/>
</dbReference>
<dbReference type="InterPro" id="IPR004127">
    <property type="entry name" value="Prefoldin_subunit_alpha"/>
</dbReference>
<protein>
    <submittedName>
        <fullName evidence="2">Uncharacterized protein</fullName>
    </submittedName>
</protein>
<evidence type="ECO:0000256" key="1">
    <source>
        <dbReference type="SAM" id="Coils"/>
    </source>
</evidence>
<keyword evidence="3" id="KW-1185">Reference proteome</keyword>
<dbReference type="Gene3D" id="1.10.287.370">
    <property type="match status" value="1"/>
</dbReference>
<dbReference type="AlphaFoldDB" id="A0A9P0H2S7"/>
<keyword evidence="1" id="KW-0175">Coiled coil</keyword>
<dbReference type="InterPro" id="IPR009053">
    <property type="entry name" value="Prefoldin"/>
</dbReference>
<feature type="coiled-coil region" evidence="1">
    <location>
        <begin position="22"/>
        <end position="49"/>
    </location>
</feature>